<keyword evidence="5" id="KW-1185">Reference proteome</keyword>
<reference evidence="4 5" key="1">
    <citation type="submission" date="2015-08" db="EMBL/GenBank/DDBJ databases">
        <authorList>
            <person name="Babu N.S."/>
            <person name="Beckwith C.J."/>
            <person name="Beseler K.G."/>
            <person name="Brison A."/>
            <person name="Carone J.V."/>
            <person name="Caskin T.P."/>
            <person name="Diamond M."/>
            <person name="Durham M.E."/>
            <person name="Foxe J.M."/>
            <person name="Go M."/>
            <person name="Henderson B.A."/>
            <person name="Jones I.B."/>
            <person name="McGettigan J.A."/>
            <person name="Micheletti S.J."/>
            <person name="Nasrallah M.E."/>
            <person name="Ortiz D."/>
            <person name="Piller C.R."/>
            <person name="Privatt S.R."/>
            <person name="Schneider S.L."/>
            <person name="Sharp S."/>
            <person name="Smith T.C."/>
            <person name="Stanton J.D."/>
            <person name="Ullery H.E."/>
            <person name="Wilson R.J."/>
            <person name="Serrano M.G."/>
            <person name="Buck G."/>
            <person name="Lee V."/>
            <person name="Wang Y."/>
            <person name="Carvalho R."/>
            <person name="Voegtly L."/>
            <person name="Shi R."/>
            <person name="Duckworth R."/>
            <person name="Johnson A."/>
            <person name="Loviza R."/>
            <person name="Walstead R."/>
            <person name="Shah Z."/>
            <person name="Kiflezghi M."/>
            <person name="Wade K."/>
            <person name="Ball S.L."/>
            <person name="Bradley K.W."/>
            <person name="Asai D.J."/>
            <person name="Bowman C.A."/>
            <person name="Russell D.A."/>
            <person name="Pope W.H."/>
            <person name="Jacobs-Sera D."/>
            <person name="Hendrix R.W."/>
            <person name="Hatfull G.F."/>
        </authorList>
    </citation>
    <scope>NUCLEOTIDE SEQUENCE [LARGE SCALE GENOMIC DNA]</scope>
</reference>
<dbReference type="InterPro" id="IPR010762">
    <property type="entry name" value="Gp23/Gp24_T4-like"/>
</dbReference>
<evidence type="ECO:0000256" key="2">
    <source>
        <dbReference type="ARBA" id="ARBA00022561"/>
    </source>
</evidence>
<dbReference type="KEGG" id="vg:29125200"/>
<accession>A0A127AYM4</accession>
<evidence type="ECO:0000256" key="3">
    <source>
        <dbReference type="ARBA" id="ARBA00022844"/>
    </source>
</evidence>
<evidence type="ECO:0000256" key="1">
    <source>
        <dbReference type="ARBA" id="ARBA00004328"/>
    </source>
</evidence>
<keyword evidence="2" id="KW-0167">Capsid protein</keyword>
<dbReference type="OrthoDB" id="2241at10239"/>
<proteinExistence type="predicted"/>
<dbReference type="GO" id="GO:0019028">
    <property type="term" value="C:viral capsid"/>
    <property type="evidence" value="ECO:0007669"/>
    <property type="project" value="UniProtKB-KW"/>
</dbReference>
<comment type="subcellular location">
    <subcellularLocation>
        <location evidence="1">Virion</location>
    </subcellularLocation>
</comment>
<evidence type="ECO:0000313" key="4">
    <source>
        <dbReference type="EMBL" id="AMM44831.1"/>
    </source>
</evidence>
<evidence type="ECO:0000313" key="5">
    <source>
        <dbReference type="Proteomes" id="UP000203261"/>
    </source>
</evidence>
<dbReference type="GeneID" id="29125200"/>
<sequence length="468" mass="50801">MENLFSVYPEASQLMEKWTENISAVNEAFGQELSVDRKMVLASTLENTQTALNRANQMFETTQPSDIGPFKKFALELVTAVVPNLIATDIVSVQPMSNRIGEVRYLKYLYGSNKGSVKAGTEFTSAFGLGETSPMYSSEDIDQEVLGEGGQAKYEGNLAYFPVRPGTVAISVGGDTVTDDGNGKLKGNGVTGTVDYATGSYSLDFGTGTANDEPVASYQYQLDYAPVSVPQIDIKIETLPIIAKSRKLRALYAFDAAWSVRKRYIRNIRVDMQRDYGVDINTALVSQIAAEIKHEIDGEIMNDLVVQAGATQAPLTFDTKAPTGVSLKDHYEGFYNKIIEASNAIFAATKRASATFIVVGTGTANVVESLSNFKPAGTLNPVGPHLAGYLNGTIPVYKNPYYAADTFLVGYKGQGLFDAGYVYSPYQPVMTTSLVMLDDFVGRRGFATSYGKKMVNSKLYAKGQIIQS</sequence>
<organism evidence="4 5">
    <name type="scientific">Bacillus phage SP-15</name>
    <dbReference type="NCBI Taxonomy" id="1792032"/>
    <lineage>
        <taxon>Viruses</taxon>
        <taxon>Duplodnaviria</taxon>
        <taxon>Heunggongvirae</taxon>
        <taxon>Uroviricota</taxon>
        <taxon>Caudoviricetes</taxon>
        <taxon>Thornevirus</taxon>
        <taxon>Thornevirus SP15</taxon>
    </lineage>
</organism>
<name>A0A127AYM4_9CAUD</name>
<dbReference type="Pfam" id="PF07068">
    <property type="entry name" value="Gp23"/>
    <property type="match status" value="1"/>
</dbReference>
<dbReference type="Proteomes" id="UP000203261">
    <property type="component" value="Segment"/>
</dbReference>
<keyword evidence="3" id="KW-0946">Virion</keyword>
<gene>
    <name evidence="4" type="ORF">SP15_032</name>
</gene>
<protein>
    <submittedName>
        <fullName evidence="4">Major capsid protein</fullName>
    </submittedName>
</protein>
<dbReference type="RefSeq" id="YP_009302420.1">
    <property type="nucleotide sequence ID" value="NC_031245.1"/>
</dbReference>
<dbReference type="EMBL" id="KT624200">
    <property type="protein sequence ID" value="AMM44831.1"/>
    <property type="molecule type" value="Genomic_DNA"/>
</dbReference>